<evidence type="ECO:0000256" key="4">
    <source>
        <dbReference type="ARBA" id="ARBA00022692"/>
    </source>
</evidence>
<reference evidence="9" key="2">
    <citation type="submission" date="2015-01" db="EMBL/GenBank/DDBJ databases">
        <title>Evolutionary Origins and Diversification of the Mycorrhizal Mutualists.</title>
        <authorList>
            <consortium name="DOE Joint Genome Institute"/>
            <consortium name="Mycorrhizal Genomics Consortium"/>
            <person name="Kohler A."/>
            <person name="Kuo A."/>
            <person name="Nagy L.G."/>
            <person name="Floudas D."/>
            <person name="Copeland A."/>
            <person name="Barry K.W."/>
            <person name="Cichocki N."/>
            <person name="Veneault-Fourrey C."/>
            <person name="LaButti K."/>
            <person name="Lindquist E.A."/>
            <person name="Lipzen A."/>
            <person name="Lundell T."/>
            <person name="Morin E."/>
            <person name="Murat C."/>
            <person name="Riley R."/>
            <person name="Ohm R."/>
            <person name="Sun H."/>
            <person name="Tunlid A."/>
            <person name="Henrissat B."/>
            <person name="Grigoriev I.V."/>
            <person name="Hibbett D.S."/>
            <person name="Martin F."/>
        </authorList>
    </citation>
    <scope>NUCLEOTIDE SEQUENCE [LARGE SCALE GENOMIC DNA]</scope>
    <source>
        <strain evidence="9">LaAM-08-1</strain>
    </source>
</reference>
<evidence type="ECO:0000256" key="2">
    <source>
        <dbReference type="ARBA" id="ARBA00005550"/>
    </source>
</evidence>
<organism evidence="8 9">
    <name type="scientific">Laccaria amethystina LaAM-08-1</name>
    <dbReference type="NCBI Taxonomy" id="1095629"/>
    <lineage>
        <taxon>Eukaryota</taxon>
        <taxon>Fungi</taxon>
        <taxon>Dikarya</taxon>
        <taxon>Basidiomycota</taxon>
        <taxon>Agaricomycotina</taxon>
        <taxon>Agaricomycetes</taxon>
        <taxon>Agaricomycetidae</taxon>
        <taxon>Agaricales</taxon>
        <taxon>Agaricineae</taxon>
        <taxon>Hydnangiaceae</taxon>
        <taxon>Laccaria</taxon>
    </lineage>
</organism>
<accession>A0A0C9Y2E4</accession>
<dbReference type="OrthoDB" id="337038at2759"/>
<name>A0A0C9Y2E4_9AGAR</name>
<comment type="function">
    <text evidence="1 7">Required for growth under high-pressure and low-temperature conditions.</text>
</comment>
<gene>
    <name evidence="7" type="primary">DLT1</name>
    <name evidence="8" type="ORF">K443DRAFT_93522</name>
</gene>
<protein>
    <recommendedName>
        <fullName evidence="3 7">Defect at low temperature protein 1</fullName>
    </recommendedName>
</protein>
<dbReference type="PROSITE" id="PS51257">
    <property type="entry name" value="PROKAR_LIPOPROTEIN"/>
    <property type="match status" value="1"/>
</dbReference>
<dbReference type="PANTHER" id="PTHR40021">
    <property type="entry name" value="DEFECT AT LOW TEMPERATURE PROTEIN 1"/>
    <property type="match status" value="1"/>
</dbReference>
<keyword evidence="9" id="KW-1185">Reference proteome</keyword>
<dbReference type="STRING" id="1095629.A0A0C9Y2E4"/>
<evidence type="ECO:0000256" key="3">
    <source>
        <dbReference type="ARBA" id="ARBA00021353"/>
    </source>
</evidence>
<feature type="transmembrane region" description="Helical" evidence="7">
    <location>
        <begin position="12"/>
        <end position="38"/>
    </location>
</feature>
<evidence type="ECO:0000256" key="7">
    <source>
        <dbReference type="RuleBase" id="RU367100"/>
    </source>
</evidence>
<comment type="subcellular location">
    <subcellularLocation>
        <location evidence="7">Membrane</location>
        <topology evidence="7">Multi-pass membrane protein</topology>
    </subcellularLocation>
</comment>
<dbReference type="Proteomes" id="UP000054477">
    <property type="component" value="Unassembled WGS sequence"/>
</dbReference>
<evidence type="ECO:0000256" key="5">
    <source>
        <dbReference type="ARBA" id="ARBA00022989"/>
    </source>
</evidence>
<evidence type="ECO:0000313" key="8">
    <source>
        <dbReference type="EMBL" id="KIK04257.1"/>
    </source>
</evidence>
<evidence type="ECO:0000256" key="1">
    <source>
        <dbReference type="ARBA" id="ARBA00002489"/>
    </source>
</evidence>
<feature type="transmembrane region" description="Helical" evidence="7">
    <location>
        <begin position="50"/>
        <end position="71"/>
    </location>
</feature>
<keyword evidence="4 7" id="KW-0812">Transmembrane</keyword>
<keyword evidence="6 7" id="KW-0472">Membrane</keyword>
<dbReference type="InterPro" id="IPR038869">
    <property type="entry name" value="DLT1"/>
</dbReference>
<reference evidence="8 9" key="1">
    <citation type="submission" date="2014-04" db="EMBL/GenBank/DDBJ databases">
        <authorList>
            <consortium name="DOE Joint Genome Institute"/>
            <person name="Kuo A."/>
            <person name="Kohler A."/>
            <person name="Nagy L.G."/>
            <person name="Floudas D."/>
            <person name="Copeland A."/>
            <person name="Barry K.W."/>
            <person name="Cichocki N."/>
            <person name="Veneault-Fourrey C."/>
            <person name="LaButti K."/>
            <person name="Lindquist E.A."/>
            <person name="Lipzen A."/>
            <person name="Lundell T."/>
            <person name="Morin E."/>
            <person name="Murat C."/>
            <person name="Sun H."/>
            <person name="Tunlid A."/>
            <person name="Henrissat B."/>
            <person name="Grigoriev I.V."/>
            <person name="Hibbett D.S."/>
            <person name="Martin F."/>
            <person name="Nordberg H.P."/>
            <person name="Cantor M.N."/>
            <person name="Hua S.X."/>
        </authorList>
    </citation>
    <scope>NUCLEOTIDE SEQUENCE [LARGE SCALE GENOMIC DNA]</scope>
    <source>
        <strain evidence="8 9">LaAM-08-1</strain>
    </source>
</reference>
<keyword evidence="5 7" id="KW-1133">Transmembrane helix</keyword>
<evidence type="ECO:0000256" key="6">
    <source>
        <dbReference type="ARBA" id="ARBA00023136"/>
    </source>
</evidence>
<dbReference type="EMBL" id="KN838571">
    <property type="protein sequence ID" value="KIK04257.1"/>
    <property type="molecule type" value="Genomic_DNA"/>
</dbReference>
<dbReference type="AlphaFoldDB" id="A0A0C9Y2E4"/>
<dbReference type="PANTHER" id="PTHR40021:SF1">
    <property type="entry name" value="DEFECT AT LOW TEMPERATURE PROTEIN 1"/>
    <property type="match status" value="1"/>
</dbReference>
<dbReference type="GO" id="GO:0016020">
    <property type="term" value="C:membrane"/>
    <property type="evidence" value="ECO:0007669"/>
    <property type="project" value="UniProtKB-SubCell"/>
</dbReference>
<comment type="similarity">
    <text evidence="2 7">Belongs to the DLT1 family.</text>
</comment>
<evidence type="ECO:0000313" key="9">
    <source>
        <dbReference type="Proteomes" id="UP000054477"/>
    </source>
</evidence>
<sequence length="219" mass="24606">MISTRLLRTASELTYALFVLILIVATGLSCAALISQAIRTSPSRSWADNANALCIGASYIIVLVASLSFCIKRRVAVRLKLQRISKAYRTISRDDLSKSVHRYIAQEYIRACLVSYESLPTDVVHEGWGRPGTQYSGMRFRRALLDTISHIGKFKTYDEDGMTPLHYYDSAIQLARNSAAELTEEEFEVSMSAAHEIEKCLNELRLEMLGEMKAQSNDD</sequence>
<dbReference type="HOGENOM" id="CLU_088024_0_0_1"/>
<proteinExistence type="inferred from homology"/>